<evidence type="ECO:0000256" key="3">
    <source>
        <dbReference type="ARBA" id="ARBA00022989"/>
    </source>
</evidence>
<sequence length="74" mass="8683">MRKYPTSKILDKLHRGVVWTCMGVTAYGTFLIGMRVYRYFTVVRPQRQLEEFKMLEDEIVDKANLIDSAPKLQS</sequence>
<gene>
    <name evidence="6" type="primary">putative AGAP002439-PA</name>
    <name evidence="6" type="ORF">CLUMA_CG000736</name>
</gene>
<keyword evidence="3 5" id="KW-1133">Transmembrane helix</keyword>
<accession>A0A1J1HGB4</accession>
<evidence type="ECO:0000256" key="2">
    <source>
        <dbReference type="ARBA" id="ARBA00022692"/>
    </source>
</evidence>
<dbReference type="InterPro" id="IPR029208">
    <property type="entry name" value="COX14"/>
</dbReference>
<keyword evidence="2 5" id="KW-0812">Transmembrane</keyword>
<comment type="subcellular location">
    <subcellularLocation>
        <location evidence="1">Membrane</location>
        <topology evidence="1">Single-pass membrane protein</topology>
    </subcellularLocation>
</comment>
<evidence type="ECO:0000256" key="4">
    <source>
        <dbReference type="ARBA" id="ARBA00023136"/>
    </source>
</evidence>
<dbReference type="Proteomes" id="UP000183832">
    <property type="component" value="Unassembled WGS sequence"/>
</dbReference>
<name>A0A1J1HGB4_9DIPT</name>
<dbReference type="AlphaFoldDB" id="A0A1J1HGB4"/>
<evidence type="ECO:0000256" key="1">
    <source>
        <dbReference type="ARBA" id="ARBA00004167"/>
    </source>
</evidence>
<dbReference type="EMBL" id="CVRI01000002">
    <property type="protein sequence ID" value="CRK86915.1"/>
    <property type="molecule type" value="Genomic_DNA"/>
</dbReference>
<proteinExistence type="predicted"/>
<keyword evidence="7" id="KW-1185">Reference proteome</keyword>
<dbReference type="Pfam" id="PF14880">
    <property type="entry name" value="COX14"/>
    <property type="match status" value="1"/>
</dbReference>
<protein>
    <submittedName>
        <fullName evidence="6">CLUMA_CG000736, isoform A</fullName>
    </submittedName>
</protein>
<dbReference type="OrthoDB" id="7961613at2759"/>
<reference evidence="6 7" key="1">
    <citation type="submission" date="2015-04" db="EMBL/GenBank/DDBJ databases">
        <authorList>
            <person name="Syromyatnikov M.Y."/>
            <person name="Popov V.N."/>
        </authorList>
    </citation>
    <scope>NUCLEOTIDE SEQUENCE [LARGE SCALE GENOMIC DNA]</scope>
</reference>
<evidence type="ECO:0000256" key="5">
    <source>
        <dbReference type="SAM" id="Phobius"/>
    </source>
</evidence>
<evidence type="ECO:0000313" key="7">
    <source>
        <dbReference type="Proteomes" id="UP000183832"/>
    </source>
</evidence>
<feature type="transmembrane region" description="Helical" evidence="5">
    <location>
        <begin position="16"/>
        <end position="37"/>
    </location>
</feature>
<keyword evidence="4 5" id="KW-0472">Membrane</keyword>
<organism evidence="6 7">
    <name type="scientific">Clunio marinus</name>
    <dbReference type="NCBI Taxonomy" id="568069"/>
    <lineage>
        <taxon>Eukaryota</taxon>
        <taxon>Metazoa</taxon>
        <taxon>Ecdysozoa</taxon>
        <taxon>Arthropoda</taxon>
        <taxon>Hexapoda</taxon>
        <taxon>Insecta</taxon>
        <taxon>Pterygota</taxon>
        <taxon>Neoptera</taxon>
        <taxon>Endopterygota</taxon>
        <taxon>Diptera</taxon>
        <taxon>Nematocera</taxon>
        <taxon>Chironomoidea</taxon>
        <taxon>Chironomidae</taxon>
        <taxon>Clunio</taxon>
    </lineage>
</organism>
<evidence type="ECO:0000313" key="6">
    <source>
        <dbReference type="EMBL" id="CRK86915.1"/>
    </source>
</evidence>
<dbReference type="GO" id="GO:0016020">
    <property type="term" value="C:membrane"/>
    <property type="evidence" value="ECO:0007669"/>
    <property type="project" value="UniProtKB-SubCell"/>
</dbReference>